<gene>
    <name evidence="2" type="ORF">FHU10_3910</name>
</gene>
<dbReference type="EMBL" id="VISQ01000001">
    <property type="protein sequence ID" value="TVZ71286.1"/>
    <property type="molecule type" value="Genomic_DNA"/>
</dbReference>
<reference evidence="2" key="1">
    <citation type="submission" date="2019-06" db="EMBL/GenBank/DDBJ databases">
        <authorList>
            <person name="Deangelis K."/>
            <person name="Huntemann M."/>
            <person name="Clum A."/>
            <person name="Pillay M."/>
            <person name="Palaniappan K."/>
            <person name="Varghese N."/>
            <person name="Mikhailova N."/>
            <person name="Stamatis D."/>
            <person name="Reddy T."/>
            <person name="Daum C."/>
            <person name="Shapiro N."/>
            <person name="Ivanova N."/>
            <person name="Kyrpides N."/>
            <person name="Woyke T."/>
        </authorList>
    </citation>
    <scope>NUCLEOTIDE SEQUENCE [LARGE SCALE GENOMIC DNA]</scope>
    <source>
        <strain evidence="2">128R</strain>
    </source>
</reference>
<reference evidence="2" key="2">
    <citation type="submission" date="2019-08" db="EMBL/GenBank/DDBJ databases">
        <title>Investigation of anaerobic lignin degradation for improved lignocellulosic biofuels.</title>
        <authorList>
            <person name="Deangelis K.PhD."/>
        </authorList>
    </citation>
    <scope>NUCLEOTIDE SEQUENCE [LARGE SCALE GENOMIC DNA]</scope>
    <source>
        <strain evidence="2">128R</strain>
    </source>
</reference>
<feature type="transmembrane region" description="Helical" evidence="1">
    <location>
        <begin position="51"/>
        <end position="74"/>
    </location>
</feature>
<proteinExistence type="predicted"/>
<evidence type="ECO:0000256" key="1">
    <source>
        <dbReference type="SAM" id="Phobius"/>
    </source>
</evidence>
<keyword evidence="1" id="KW-0472">Membrane</keyword>
<keyword evidence="1" id="KW-1133">Transmembrane helix</keyword>
<evidence type="ECO:0008006" key="3">
    <source>
        <dbReference type="Google" id="ProtNLM"/>
    </source>
</evidence>
<keyword evidence="1" id="KW-0812">Transmembrane</keyword>
<name>A0A542D194_SERFO</name>
<feature type="transmembrane region" description="Helical" evidence="1">
    <location>
        <begin position="20"/>
        <end position="39"/>
    </location>
</feature>
<accession>A0A542D194</accession>
<dbReference type="AlphaFoldDB" id="A0A542D194"/>
<organism evidence="2">
    <name type="scientific">Serratia fonticola</name>
    <dbReference type="NCBI Taxonomy" id="47917"/>
    <lineage>
        <taxon>Bacteria</taxon>
        <taxon>Pseudomonadati</taxon>
        <taxon>Pseudomonadota</taxon>
        <taxon>Gammaproteobacteria</taxon>
        <taxon>Enterobacterales</taxon>
        <taxon>Yersiniaceae</taxon>
        <taxon>Serratia</taxon>
    </lineage>
</organism>
<dbReference type="OrthoDB" id="6828340at2"/>
<comment type="caution">
    <text evidence="2">The sequence shown here is derived from an EMBL/GenBank/DDBJ whole genome shotgun (WGS) entry which is preliminary data.</text>
</comment>
<evidence type="ECO:0000313" key="2">
    <source>
        <dbReference type="EMBL" id="TVZ71286.1"/>
    </source>
</evidence>
<protein>
    <recommendedName>
        <fullName evidence="3">Type VI secretion protein</fullName>
    </recommendedName>
</protein>
<sequence>MGWERQKPLTITAPVPLATGRWLLAGLLAAMVGVLLFSLHALKQLMWLQNVNIWLVALLPLVGWCLIFSARGYFYGRELSDYAFLQDEARHAQQEWQRWAGRYMAVQASCVLLPDQITVSYLARDPKDLEFQYGLVRHIDYLTGEASLEIQAMTALLGSIEQALNSLPQDMALRATILTDAPEEDFSELQVAWQQCWGAKVTQRPAPEVTLLSEKPYTAVESWLKNAITGAELVLVLQLRGEDNYSDGLAIFLLTTDDEAEKYRLPVAGRLLRPMPLVVDDAKNELTLFMETQPLARKADSVLADSIRLMPLIPIIIPVGHQQGASFSAESMLVQEAYTGIPGPFSAWLLAAFGLDFTYYYGVPYVVLSLASQNEVVSTVSPGVC</sequence>